<dbReference type="InterPro" id="IPR045865">
    <property type="entry name" value="ACT-like_dom_sf"/>
</dbReference>
<accession>A0A822ZZD4</accession>
<dbReference type="AlphaFoldDB" id="A0A822ZZD4"/>
<dbReference type="PROSITE" id="PS51672">
    <property type="entry name" value="ACT_LIKE"/>
    <property type="match status" value="1"/>
</dbReference>
<dbReference type="Proteomes" id="UP000607653">
    <property type="component" value="Unassembled WGS sequence"/>
</dbReference>
<keyword evidence="3" id="KW-1185">Reference proteome</keyword>
<dbReference type="InterPro" id="IPR038110">
    <property type="entry name" value="TD_ACT-like_sf"/>
</dbReference>
<evidence type="ECO:0000259" key="1">
    <source>
        <dbReference type="PROSITE" id="PS51672"/>
    </source>
</evidence>
<dbReference type="SUPFAM" id="SSF55021">
    <property type="entry name" value="ACT-like"/>
    <property type="match status" value="1"/>
</dbReference>
<dbReference type="Gene3D" id="3.40.1020.10">
    <property type="entry name" value="Biosynthetic Threonine Deaminase, Domain 3"/>
    <property type="match status" value="1"/>
</dbReference>
<dbReference type="InterPro" id="IPR001721">
    <property type="entry name" value="TD_ACT-like"/>
</dbReference>
<dbReference type="Pfam" id="PF00585">
    <property type="entry name" value="Thr_dehydrat_C"/>
    <property type="match status" value="1"/>
</dbReference>
<gene>
    <name evidence="2" type="ORF">HUJ06_018662</name>
</gene>
<sequence>MGGRSNVQNELLCRFVFPERPGTLMNFLHTFSPRWNITLFHYRGQVGICTLSDFSSVP</sequence>
<proteinExistence type="predicted"/>
<reference evidence="2 3" key="1">
    <citation type="journal article" date="2020" name="Mol. Biol. Evol.">
        <title>Distinct Expression and Methylation Patterns for Genes with Different Fates following a Single Whole-Genome Duplication in Flowering Plants.</title>
        <authorList>
            <person name="Shi T."/>
            <person name="Rahmani R.S."/>
            <person name="Gugger P.F."/>
            <person name="Wang M."/>
            <person name="Li H."/>
            <person name="Zhang Y."/>
            <person name="Li Z."/>
            <person name="Wang Q."/>
            <person name="Van de Peer Y."/>
            <person name="Marchal K."/>
            <person name="Chen J."/>
        </authorList>
    </citation>
    <scope>NUCLEOTIDE SEQUENCE [LARGE SCALE GENOMIC DNA]</scope>
    <source>
        <tissue evidence="2">Leaf</tissue>
    </source>
</reference>
<dbReference type="EMBL" id="DUZY01000008">
    <property type="protein sequence ID" value="DAD48725.1"/>
    <property type="molecule type" value="Genomic_DNA"/>
</dbReference>
<organism evidence="2 3">
    <name type="scientific">Nelumbo nucifera</name>
    <name type="common">Sacred lotus</name>
    <dbReference type="NCBI Taxonomy" id="4432"/>
    <lineage>
        <taxon>Eukaryota</taxon>
        <taxon>Viridiplantae</taxon>
        <taxon>Streptophyta</taxon>
        <taxon>Embryophyta</taxon>
        <taxon>Tracheophyta</taxon>
        <taxon>Spermatophyta</taxon>
        <taxon>Magnoliopsida</taxon>
        <taxon>Proteales</taxon>
        <taxon>Nelumbonaceae</taxon>
        <taxon>Nelumbo</taxon>
    </lineage>
</organism>
<evidence type="ECO:0000313" key="3">
    <source>
        <dbReference type="Proteomes" id="UP000607653"/>
    </source>
</evidence>
<feature type="domain" description="ACT-like" evidence="1">
    <location>
        <begin position="11"/>
        <end position="58"/>
    </location>
</feature>
<evidence type="ECO:0000313" key="2">
    <source>
        <dbReference type="EMBL" id="DAD48725.1"/>
    </source>
</evidence>
<name>A0A822ZZD4_NELNU</name>
<protein>
    <recommendedName>
        <fullName evidence="1">ACT-like domain-containing protein</fullName>
    </recommendedName>
</protein>
<comment type="caution">
    <text evidence="2">The sequence shown here is derived from an EMBL/GenBank/DDBJ whole genome shotgun (WGS) entry which is preliminary data.</text>
</comment>